<dbReference type="RefSeq" id="WP_165617513.1">
    <property type="nucleotide sequence ID" value="NZ_FNIR01000004.1"/>
</dbReference>
<dbReference type="InterPro" id="IPR003870">
    <property type="entry name" value="DUF222"/>
</dbReference>
<evidence type="ECO:0000256" key="1">
    <source>
        <dbReference type="SAM" id="MobiDB-lite"/>
    </source>
</evidence>
<evidence type="ECO:0000313" key="4">
    <source>
        <dbReference type="Proteomes" id="UP000199088"/>
    </source>
</evidence>
<feature type="region of interest" description="Disordered" evidence="1">
    <location>
        <begin position="76"/>
        <end position="98"/>
    </location>
</feature>
<feature type="region of interest" description="Disordered" evidence="1">
    <location>
        <begin position="320"/>
        <end position="359"/>
    </location>
</feature>
<dbReference type="Pfam" id="PF02720">
    <property type="entry name" value="DUF222"/>
    <property type="match status" value="1"/>
</dbReference>
<proteinExistence type="predicted"/>
<dbReference type="InterPro" id="IPR003615">
    <property type="entry name" value="HNH_nuc"/>
</dbReference>
<organism evidence="3 4">
    <name type="scientific">Klenkia soli</name>
    <dbReference type="NCBI Taxonomy" id="1052260"/>
    <lineage>
        <taxon>Bacteria</taxon>
        <taxon>Bacillati</taxon>
        <taxon>Actinomycetota</taxon>
        <taxon>Actinomycetes</taxon>
        <taxon>Geodermatophilales</taxon>
        <taxon>Geodermatophilaceae</taxon>
        <taxon>Klenkia</taxon>
    </lineage>
</organism>
<accession>A0A1H0HYW0</accession>
<evidence type="ECO:0000259" key="2">
    <source>
        <dbReference type="SMART" id="SM00507"/>
    </source>
</evidence>
<feature type="compositionally biased region" description="Polar residues" evidence="1">
    <location>
        <begin position="625"/>
        <end position="636"/>
    </location>
</feature>
<sequence length="636" mass="66760">MTATAERFWVEITPRRAVVRAEGPTVLPQLTGLAAAAGLEGAELDAELSSVHRQMSALAAYRAGLIERKATLGAQHPLPFAPGARTDTRPNADVDDPSLQAADDFLPDEVAVLLNTSVASARYLVDDDLALVRQLPAVWHALADGRIDEARAKVIVKALRYQAASWGGPVDDAVIDAIAARAVEWAAAGCPPTTLRERIDAALIAADPEAADRRKSLRKREAGVRVQGTGDGLADLRATNLEAADAKLVKAQLGAFVRKLKADGDTRSTGEIETELVVMLLTRPWEQLDPAIAHLTVNADLADLLVPDLSALIAQAQAEAEGGEGDVEGESAATADSDSATDSDAGAADDDSGADDAEDDTVVEADAGDTVAGEAFEVPGGAAHSARIGPADEGTGVPDARVGEQVPSGGARVGHVDGLPVSPAAVRSLLTCIDALGLTHPDGGGELAFTITGQGGRLLAVATPEELVAAAKTGRGVGPPPGAPGYTPTAAQYRYLRARDRHCRFPGCRQVARACDADHVVPHDHHNPAGGGPTCVRNLAMLCRRHHRLKTHSRGWRFAMEADGTLHVTTPGGTIRTTRPPAMGEVLDLLDEPPRRTTSTRTHRPSDRGCRAGDEQRVTSHRDSWSWSWGSPTVRP</sequence>
<gene>
    <name evidence="3" type="ORF">SAMN05660199_01620</name>
</gene>
<feature type="compositionally biased region" description="Basic and acidic residues" evidence="1">
    <location>
        <begin position="604"/>
        <end position="624"/>
    </location>
</feature>
<dbReference type="EMBL" id="FNIR01000004">
    <property type="protein sequence ID" value="SDO24323.1"/>
    <property type="molecule type" value="Genomic_DNA"/>
</dbReference>
<feature type="compositionally biased region" description="Acidic residues" evidence="1">
    <location>
        <begin position="347"/>
        <end position="359"/>
    </location>
</feature>
<feature type="region of interest" description="Disordered" evidence="1">
    <location>
        <begin position="375"/>
        <end position="399"/>
    </location>
</feature>
<keyword evidence="4" id="KW-1185">Reference proteome</keyword>
<dbReference type="CDD" id="cd00085">
    <property type="entry name" value="HNHc"/>
    <property type="match status" value="1"/>
</dbReference>
<feature type="compositionally biased region" description="Low complexity" evidence="1">
    <location>
        <begin position="330"/>
        <end position="346"/>
    </location>
</feature>
<dbReference type="STRING" id="1052260.SAMN05660199_01620"/>
<name>A0A1H0HYW0_9ACTN</name>
<protein>
    <recommendedName>
        <fullName evidence="2">HNH nuclease domain-containing protein</fullName>
    </recommendedName>
</protein>
<evidence type="ECO:0000313" key="3">
    <source>
        <dbReference type="EMBL" id="SDO24323.1"/>
    </source>
</evidence>
<reference evidence="4" key="1">
    <citation type="submission" date="2016-10" db="EMBL/GenBank/DDBJ databases">
        <authorList>
            <person name="Varghese N."/>
            <person name="Submissions S."/>
        </authorList>
    </citation>
    <scope>NUCLEOTIDE SEQUENCE [LARGE SCALE GENOMIC DNA]</scope>
    <source>
        <strain evidence="4">DSM 45843</strain>
    </source>
</reference>
<feature type="region of interest" description="Disordered" evidence="1">
    <location>
        <begin position="591"/>
        <end position="636"/>
    </location>
</feature>
<dbReference type="Gene3D" id="1.10.30.50">
    <property type="match status" value="1"/>
</dbReference>
<dbReference type="Proteomes" id="UP000199088">
    <property type="component" value="Unassembled WGS sequence"/>
</dbReference>
<dbReference type="AlphaFoldDB" id="A0A1H0HYW0"/>
<dbReference type="SMART" id="SM00507">
    <property type="entry name" value="HNHc"/>
    <property type="match status" value="1"/>
</dbReference>
<feature type="domain" description="HNH nuclease" evidence="2">
    <location>
        <begin position="491"/>
        <end position="548"/>
    </location>
</feature>